<evidence type="ECO:0000256" key="1">
    <source>
        <dbReference type="ARBA" id="ARBA00022737"/>
    </source>
</evidence>
<feature type="region of interest" description="Disordered" evidence="2">
    <location>
        <begin position="197"/>
        <end position="249"/>
    </location>
</feature>
<dbReference type="OrthoDB" id="251770at2759"/>
<evidence type="ECO:0000259" key="3">
    <source>
        <dbReference type="PROSITE" id="PS50172"/>
    </source>
</evidence>
<keyword evidence="5" id="KW-1185">Reference proteome</keyword>
<proteinExistence type="predicted"/>
<dbReference type="GO" id="GO:0007095">
    <property type="term" value="P:mitotic G2 DNA damage checkpoint signaling"/>
    <property type="evidence" value="ECO:0007669"/>
    <property type="project" value="TreeGrafter"/>
</dbReference>
<dbReference type="CDD" id="cd17731">
    <property type="entry name" value="BRCT_TopBP1_rpt2_like"/>
    <property type="match status" value="1"/>
</dbReference>
<gene>
    <name evidence="4" type="ORF">K461DRAFT_233864</name>
</gene>
<dbReference type="Gene3D" id="3.40.50.10190">
    <property type="entry name" value="BRCT domain"/>
    <property type="match status" value="4"/>
</dbReference>
<dbReference type="InterPro" id="IPR036420">
    <property type="entry name" value="BRCT_dom_sf"/>
</dbReference>
<keyword evidence="1" id="KW-0677">Repeat</keyword>
<evidence type="ECO:0000313" key="5">
    <source>
        <dbReference type="Proteomes" id="UP000799439"/>
    </source>
</evidence>
<reference evidence="4" key="1">
    <citation type="journal article" date="2020" name="Stud. Mycol.">
        <title>101 Dothideomycetes genomes: a test case for predicting lifestyles and emergence of pathogens.</title>
        <authorList>
            <person name="Haridas S."/>
            <person name="Albert R."/>
            <person name="Binder M."/>
            <person name="Bloem J."/>
            <person name="Labutti K."/>
            <person name="Salamov A."/>
            <person name="Andreopoulos B."/>
            <person name="Baker S."/>
            <person name="Barry K."/>
            <person name="Bills G."/>
            <person name="Bluhm B."/>
            <person name="Cannon C."/>
            <person name="Castanera R."/>
            <person name="Culley D."/>
            <person name="Daum C."/>
            <person name="Ezra D."/>
            <person name="Gonzalez J."/>
            <person name="Henrissat B."/>
            <person name="Kuo A."/>
            <person name="Liang C."/>
            <person name="Lipzen A."/>
            <person name="Lutzoni F."/>
            <person name="Magnuson J."/>
            <person name="Mondo S."/>
            <person name="Nolan M."/>
            <person name="Ohm R."/>
            <person name="Pangilinan J."/>
            <person name="Park H.-J."/>
            <person name="Ramirez L."/>
            <person name="Alfaro M."/>
            <person name="Sun H."/>
            <person name="Tritt A."/>
            <person name="Yoshinaga Y."/>
            <person name="Zwiers L.-H."/>
            <person name="Turgeon B."/>
            <person name="Goodwin S."/>
            <person name="Spatafora J."/>
            <person name="Crous P."/>
            <person name="Grigoriev I."/>
        </authorList>
    </citation>
    <scope>NUCLEOTIDE SEQUENCE</scope>
    <source>
        <strain evidence="4">CBS 260.36</strain>
    </source>
</reference>
<evidence type="ECO:0000256" key="2">
    <source>
        <dbReference type="SAM" id="MobiDB-lite"/>
    </source>
</evidence>
<dbReference type="AlphaFoldDB" id="A0A9P4MFF1"/>
<dbReference type="InterPro" id="IPR059215">
    <property type="entry name" value="BRCT2_TopBP1-like"/>
</dbReference>
<dbReference type="EMBL" id="ML996095">
    <property type="protein sequence ID" value="KAF2147869.1"/>
    <property type="molecule type" value="Genomic_DNA"/>
</dbReference>
<dbReference type="PROSITE" id="PS50172">
    <property type="entry name" value="BRCT"/>
    <property type="match status" value="4"/>
</dbReference>
<organism evidence="4 5">
    <name type="scientific">Myriangium duriaei CBS 260.36</name>
    <dbReference type="NCBI Taxonomy" id="1168546"/>
    <lineage>
        <taxon>Eukaryota</taxon>
        <taxon>Fungi</taxon>
        <taxon>Dikarya</taxon>
        <taxon>Ascomycota</taxon>
        <taxon>Pezizomycotina</taxon>
        <taxon>Dothideomycetes</taxon>
        <taxon>Dothideomycetidae</taxon>
        <taxon>Myriangiales</taxon>
        <taxon>Myriangiaceae</taxon>
        <taxon>Myriangium</taxon>
    </lineage>
</organism>
<dbReference type="GO" id="GO:0006270">
    <property type="term" value="P:DNA replication initiation"/>
    <property type="evidence" value="ECO:0007669"/>
    <property type="project" value="TreeGrafter"/>
</dbReference>
<comment type="caution">
    <text evidence="4">The sequence shown here is derived from an EMBL/GenBank/DDBJ whole genome shotgun (WGS) entry which is preliminary data.</text>
</comment>
<feature type="compositionally biased region" description="Polar residues" evidence="2">
    <location>
        <begin position="239"/>
        <end position="249"/>
    </location>
</feature>
<feature type="domain" description="BRCT" evidence="3">
    <location>
        <begin position="8"/>
        <end position="82"/>
    </location>
</feature>
<protein>
    <recommendedName>
        <fullName evidence="3">BRCT domain-containing protein</fullName>
    </recommendedName>
</protein>
<accession>A0A9P4MFF1</accession>
<feature type="domain" description="BRCT" evidence="3">
    <location>
        <begin position="103"/>
        <end position="192"/>
    </location>
</feature>
<feature type="region of interest" description="Disordered" evidence="2">
    <location>
        <begin position="267"/>
        <end position="304"/>
    </location>
</feature>
<sequence>MGWHCAGSAQQPLKGAILCSTSLSQDVKAKVGSIGAEMGAVHKLDLTSDVTHLLVGNVDSEKYRHVAKRRPDILVLRPEWLFAVRDSWVQGDDFDLDQLNAQFQLPTFHSLNICVTGFNDARQRQWLEETCAEHGAQYHGDLTKAVTHLVAAKPTGAKYDRAKQWNIKVVSLRWFERSLERRMILDENAFDPLIEEDRQGEGAYEPQVKKQVTGKRGRAEETGKSGVSTKRKMRRTASARLSSQSQNMWQDITTTDGEASLLEDSWSQSAGVGNPPEPTVDTQPVPEDQKKSFSSHLPHAKHAHSPKPLFADWNCLIHGHNQRVAIKLKQLLEENGATVVESETELQDPTLSWTAMILPTAWLAKSQTLVPRVPVETKVVTEWWVERCIVHKKILDPDKDTFSRSMHDLPSDTFQGRVISTSGFGQDVRYVAKIVEAAGGAYEENLSRKVNLLVFNHSNDLDKPAYCAERNIDVVSPEWLHTSLREQSPQAVYPYMLPRHLCDAIQRIISARRKSESQAAENKEETQKT</sequence>
<evidence type="ECO:0000313" key="4">
    <source>
        <dbReference type="EMBL" id="KAF2147869.1"/>
    </source>
</evidence>
<dbReference type="Proteomes" id="UP000799439">
    <property type="component" value="Unassembled WGS sequence"/>
</dbReference>
<dbReference type="SUPFAM" id="SSF52113">
    <property type="entry name" value="BRCT domain"/>
    <property type="match status" value="4"/>
</dbReference>
<dbReference type="PANTHER" id="PTHR13561:SF20">
    <property type="entry name" value="DNA TOPOISOMERASE 2-BINDING PROTEIN 1"/>
    <property type="match status" value="1"/>
</dbReference>
<dbReference type="SMART" id="SM00292">
    <property type="entry name" value="BRCT"/>
    <property type="match status" value="4"/>
</dbReference>
<feature type="domain" description="BRCT" evidence="3">
    <location>
        <begin position="409"/>
        <end position="497"/>
    </location>
</feature>
<dbReference type="GO" id="GO:0033314">
    <property type="term" value="P:mitotic DNA replication checkpoint signaling"/>
    <property type="evidence" value="ECO:0007669"/>
    <property type="project" value="TreeGrafter"/>
</dbReference>
<dbReference type="Pfam" id="PF12738">
    <property type="entry name" value="PTCB-BRCT"/>
    <property type="match status" value="3"/>
</dbReference>
<dbReference type="InterPro" id="IPR001357">
    <property type="entry name" value="BRCT_dom"/>
</dbReference>
<dbReference type="PANTHER" id="PTHR13561">
    <property type="entry name" value="DNA REPLICATION REGULATOR DPB11-RELATED"/>
    <property type="match status" value="1"/>
</dbReference>
<name>A0A9P4MFF1_9PEZI</name>
<feature type="domain" description="BRCT" evidence="3">
    <location>
        <begin position="327"/>
        <end position="402"/>
    </location>
</feature>